<proteinExistence type="predicted"/>
<dbReference type="OMA" id="HRRPCHI"/>
<name>A0A0N4YXN1_NIPBR</name>
<dbReference type="WBParaSite" id="NBR_0002200301-mRNA-1">
    <property type="protein sequence ID" value="NBR_0002200301-mRNA-1"/>
    <property type="gene ID" value="NBR_0002200301"/>
</dbReference>
<gene>
    <name evidence="1" type="ORF">NBR_LOCUS22004</name>
</gene>
<dbReference type="STRING" id="27835.A0A0N4YXN1"/>
<reference evidence="3" key="1">
    <citation type="submission" date="2017-02" db="UniProtKB">
        <authorList>
            <consortium name="WormBaseParasite"/>
        </authorList>
    </citation>
    <scope>IDENTIFICATION</scope>
</reference>
<reference evidence="1 2" key="2">
    <citation type="submission" date="2018-11" db="EMBL/GenBank/DDBJ databases">
        <authorList>
            <consortium name="Pathogen Informatics"/>
        </authorList>
    </citation>
    <scope>NUCLEOTIDE SEQUENCE [LARGE SCALE GENOMIC DNA]</scope>
</reference>
<dbReference type="Proteomes" id="UP000271162">
    <property type="component" value="Unassembled WGS sequence"/>
</dbReference>
<dbReference type="AlphaFoldDB" id="A0A0N4YXN1"/>
<evidence type="ECO:0000313" key="1">
    <source>
        <dbReference type="EMBL" id="VDL86516.1"/>
    </source>
</evidence>
<evidence type="ECO:0000313" key="3">
    <source>
        <dbReference type="WBParaSite" id="NBR_0002200301-mRNA-1"/>
    </source>
</evidence>
<evidence type="ECO:0000313" key="2">
    <source>
        <dbReference type="Proteomes" id="UP000271162"/>
    </source>
</evidence>
<accession>A0A0N4YXN1</accession>
<organism evidence="3">
    <name type="scientific">Nippostrongylus brasiliensis</name>
    <name type="common">Rat hookworm</name>
    <dbReference type="NCBI Taxonomy" id="27835"/>
    <lineage>
        <taxon>Eukaryota</taxon>
        <taxon>Metazoa</taxon>
        <taxon>Ecdysozoa</taxon>
        <taxon>Nematoda</taxon>
        <taxon>Chromadorea</taxon>
        <taxon>Rhabditida</taxon>
        <taxon>Rhabditina</taxon>
        <taxon>Rhabditomorpha</taxon>
        <taxon>Strongyloidea</taxon>
        <taxon>Heligmosomidae</taxon>
        <taxon>Nippostrongylus</taxon>
    </lineage>
</organism>
<sequence length="95" mass="10919">MQLLRHPMARSKRVGDMFQLANVASISEQECWGEERKERELRMKNSAYLTPYGLALAIQAHARRCSDFAQAVEQAQGINFEHPALFPWPVRYDVG</sequence>
<keyword evidence="2" id="KW-1185">Reference proteome</keyword>
<dbReference type="EMBL" id="UYSL01027222">
    <property type="protein sequence ID" value="VDL86516.1"/>
    <property type="molecule type" value="Genomic_DNA"/>
</dbReference>
<protein>
    <submittedName>
        <fullName evidence="3">HTH hxlR-type domain-containing protein</fullName>
    </submittedName>
</protein>